<dbReference type="GeneID" id="119741128"/>
<evidence type="ECO:0000313" key="6">
    <source>
        <dbReference type="EnsemblMetazoa" id="XP_038072747.1"/>
    </source>
</evidence>
<evidence type="ECO:0000256" key="1">
    <source>
        <dbReference type="ARBA" id="ARBA00004123"/>
    </source>
</evidence>
<dbReference type="GO" id="GO:0000993">
    <property type="term" value="F:RNA polymerase II complex binding"/>
    <property type="evidence" value="ECO:0007669"/>
    <property type="project" value="TreeGrafter"/>
</dbReference>
<dbReference type="InterPro" id="IPR007133">
    <property type="entry name" value="RNA_pol_II-assoc_Paf1"/>
</dbReference>
<dbReference type="RefSeq" id="XP_038072747.1">
    <property type="nucleotide sequence ID" value="XM_038216819.1"/>
</dbReference>
<reference evidence="6" key="1">
    <citation type="submission" date="2022-11" db="UniProtKB">
        <authorList>
            <consortium name="EnsemblMetazoa"/>
        </authorList>
    </citation>
    <scope>IDENTIFICATION</scope>
</reference>
<comment type="subcellular location">
    <subcellularLocation>
        <location evidence="1">Nucleus</location>
    </subcellularLocation>
</comment>
<proteinExistence type="inferred from homology"/>
<feature type="compositionally biased region" description="Polar residues" evidence="5">
    <location>
        <begin position="548"/>
        <end position="562"/>
    </location>
</feature>
<protein>
    <recommendedName>
        <fullName evidence="3">RNA polymerase II-associated factor 1 homolog</fullName>
    </recommendedName>
</protein>
<dbReference type="Proteomes" id="UP000887568">
    <property type="component" value="Unplaced"/>
</dbReference>
<feature type="compositionally biased region" description="Acidic residues" evidence="5">
    <location>
        <begin position="452"/>
        <end position="485"/>
    </location>
</feature>
<dbReference type="PANTHER" id="PTHR23188:SF12">
    <property type="entry name" value="RNA POLYMERASE II-ASSOCIATED FACTOR 1 HOMOLOG"/>
    <property type="match status" value="1"/>
</dbReference>
<dbReference type="PANTHER" id="PTHR23188">
    <property type="entry name" value="RNA POLYMERASE II-ASSOCIATED FACTOR 1 HOMOLOG"/>
    <property type="match status" value="1"/>
</dbReference>
<evidence type="ECO:0000313" key="7">
    <source>
        <dbReference type="Proteomes" id="UP000887568"/>
    </source>
</evidence>
<dbReference type="AlphaFoldDB" id="A0A914BBD4"/>
<feature type="compositionally biased region" description="Acidic residues" evidence="5">
    <location>
        <begin position="493"/>
        <end position="542"/>
    </location>
</feature>
<evidence type="ECO:0000256" key="4">
    <source>
        <dbReference type="ARBA" id="ARBA00023242"/>
    </source>
</evidence>
<evidence type="ECO:0000256" key="3">
    <source>
        <dbReference type="ARBA" id="ARBA00020462"/>
    </source>
</evidence>
<feature type="region of interest" description="Disordered" evidence="5">
    <location>
        <begin position="379"/>
        <end position="562"/>
    </location>
</feature>
<dbReference type="OrthoDB" id="10260285at2759"/>
<keyword evidence="4" id="KW-0539">Nucleus</keyword>
<dbReference type="EnsemblMetazoa" id="XM_038216819.1">
    <property type="protein sequence ID" value="XP_038072747.1"/>
    <property type="gene ID" value="LOC119741128"/>
</dbReference>
<organism evidence="6 7">
    <name type="scientific">Patiria miniata</name>
    <name type="common">Bat star</name>
    <name type="synonym">Asterina miniata</name>
    <dbReference type="NCBI Taxonomy" id="46514"/>
    <lineage>
        <taxon>Eukaryota</taxon>
        <taxon>Metazoa</taxon>
        <taxon>Echinodermata</taxon>
        <taxon>Eleutherozoa</taxon>
        <taxon>Asterozoa</taxon>
        <taxon>Asteroidea</taxon>
        <taxon>Valvatacea</taxon>
        <taxon>Valvatida</taxon>
        <taxon>Asterinidae</taxon>
        <taxon>Patiria</taxon>
    </lineage>
</organism>
<accession>A0A914BBD4</accession>
<feature type="region of interest" description="Disordered" evidence="5">
    <location>
        <begin position="1"/>
        <end position="27"/>
    </location>
</feature>
<keyword evidence="7" id="KW-1185">Reference proteome</keyword>
<sequence>MAPMPPTIQSGEKRSDRDRKSRGTVPGKSDLVCRIKYSNNLPDIPFDPKFITYPFEANRFVKYNATSLERNYKHELLAEHDLGVTIDLINPDTYRIDSSAYLDPADEKLLEEEIATPGDSKRSRQHTKAVSWLRKTEYISSEYNRSQYSRDKVETKVAYHLKKQFNEENLYKDQASQIAAIEKTFEDAKVPIEQHYSKPHVKPVEILPVFPDFDMWIHPCAQVIFDSDPAVRGKSVNAQVEEMSQAMIRGMVDEAGEQFVGYFLPTEETTRKRKRDFVDEVNYVDDEEYEYKLAREYNWSVKNKASRGYEENYFIVFRNGKGVYYNELETRVRLNKRRAKDKEGPSTNSILVVKHRELADPEVALQENRLSQLDNVIHEEEEEEEPEQEMEAAEDGEERGENEDEMETQEEEAGLEGEEDENEEREESGDEAPSQESDAENVASGSEKAESEAEQEASEAEEVQEREDAEEEEEGEEVQEDEVEEEAKSGSEREDEAEEAGEAEEAAAGSGDEDVEDREVEEEEEEEEEDEQRGVERDEEEIFGSASDAESGQASSGEGDSD</sequence>
<dbReference type="Pfam" id="PF03985">
    <property type="entry name" value="Paf1"/>
    <property type="match status" value="1"/>
</dbReference>
<dbReference type="OMA" id="LVCRIKY"/>
<comment type="similarity">
    <text evidence="2">Belongs to the PAF1 family.</text>
</comment>
<dbReference type="GO" id="GO:0003682">
    <property type="term" value="F:chromatin binding"/>
    <property type="evidence" value="ECO:0007669"/>
    <property type="project" value="TreeGrafter"/>
</dbReference>
<dbReference type="GO" id="GO:0006368">
    <property type="term" value="P:transcription elongation by RNA polymerase II"/>
    <property type="evidence" value="ECO:0007669"/>
    <property type="project" value="InterPro"/>
</dbReference>
<name>A0A914BBD4_PATMI</name>
<evidence type="ECO:0000256" key="2">
    <source>
        <dbReference type="ARBA" id="ARBA00007560"/>
    </source>
</evidence>
<feature type="compositionally biased region" description="Basic and acidic residues" evidence="5">
    <location>
        <begin position="11"/>
        <end position="21"/>
    </location>
</feature>
<evidence type="ECO:0000256" key="5">
    <source>
        <dbReference type="SAM" id="MobiDB-lite"/>
    </source>
</evidence>
<dbReference type="GO" id="GO:0016593">
    <property type="term" value="C:Cdc73/Paf1 complex"/>
    <property type="evidence" value="ECO:0007669"/>
    <property type="project" value="InterPro"/>
</dbReference>
<feature type="compositionally biased region" description="Acidic residues" evidence="5">
    <location>
        <begin position="379"/>
        <end position="430"/>
    </location>
</feature>